<keyword evidence="1" id="KW-0812">Transmembrane</keyword>
<accession>A0AAD3CD98</accession>
<organism evidence="2 3">
    <name type="scientific">Chaetoceros tenuissimus</name>
    <dbReference type="NCBI Taxonomy" id="426638"/>
    <lineage>
        <taxon>Eukaryota</taxon>
        <taxon>Sar</taxon>
        <taxon>Stramenopiles</taxon>
        <taxon>Ochrophyta</taxon>
        <taxon>Bacillariophyta</taxon>
        <taxon>Coscinodiscophyceae</taxon>
        <taxon>Chaetocerotophycidae</taxon>
        <taxon>Chaetocerotales</taxon>
        <taxon>Chaetocerotaceae</taxon>
        <taxon>Chaetoceros</taxon>
    </lineage>
</organism>
<keyword evidence="1" id="KW-1133">Transmembrane helix</keyword>
<protein>
    <submittedName>
        <fullName evidence="2">Uncharacterized protein</fullName>
    </submittedName>
</protein>
<evidence type="ECO:0000256" key="1">
    <source>
        <dbReference type="SAM" id="Phobius"/>
    </source>
</evidence>
<dbReference type="Proteomes" id="UP001054902">
    <property type="component" value="Unassembled WGS sequence"/>
</dbReference>
<dbReference type="EMBL" id="BLLK01000019">
    <property type="protein sequence ID" value="GFH43977.1"/>
    <property type="molecule type" value="Genomic_DNA"/>
</dbReference>
<name>A0AAD3CD98_9STRA</name>
<sequence>MNQYTTDNVENIENNYPKAVSMSTFQREFSNHLGDLVDRAKVHVNLNKQSDWTNDEMESSPNKKSKESHRYVQPWIVVIAALIGMFVLVEGGLFIAVTTLIDPHLTALNEPKFQEFDNPFEDIVEHTIPFIKEWVEREIPSDVTTLLASQDAEIEPREGNTDCLEKYFADLQTHIPTTSPKYVDLVLRNLGDHFYRSPIIRKALGAYLSEAQSLDEFYSLSNGCLERNIPFLNVVCAINDVHPYEDPFSNFSSRVAIEYAVNFAAVVEILTKYISTDLQAVNEMSIAITTSRLDDMILNVEEKTIRNSLAENEFVFGFDATKSLQLNILEAVKLDISLGRKENALVGIALAADSYVGEYIQSFELLDRLSKEYIDTYISWNFAFIIGSATKASGARIGKLFIPSVSCTSDPHYSKRFLTNRSISLGLALMHIYKSPVLIQEASLVKDTLDKDEVEALNKFYQDFRNFNTTFTMDSNLNLELAHSLGKGNFKNFLLSDPSMDTVHKMLNELCGKYCGTSMQATESVPTSYLNDNDFAVYLGLINWITVVLTGFGLEVFMILVYINQKWSPEHESQWRMAQFLFS</sequence>
<reference evidence="2 3" key="1">
    <citation type="journal article" date="2021" name="Sci. Rep.">
        <title>The genome of the diatom Chaetoceros tenuissimus carries an ancient integrated fragment of an extant virus.</title>
        <authorList>
            <person name="Hongo Y."/>
            <person name="Kimura K."/>
            <person name="Takaki Y."/>
            <person name="Yoshida Y."/>
            <person name="Baba S."/>
            <person name="Kobayashi G."/>
            <person name="Nagasaki K."/>
            <person name="Hano T."/>
            <person name="Tomaru Y."/>
        </authorList>
    </citation>
    <scope>NUCLEOTIDE SEQUENCE [LARGE SCALE GENOMIC DNA]</scope>
    <source>
        <strain evidence="2 3">NIES-3715</strain>
    </source>
</reference>
<feature type="transmembrane region" description="Helical" evidence="1">
    <location>
        <begin position="75"/>
        <end position="101"/>
    </location>
</feature>
<dbReference type="AlphaFoldDB" id="A0AAD3CD98"/>
<evidence type="ECO:0000313" key="2">
    <source>
        <dbReference type="EMBL" id="GFH43977.1"/>
    </source>
</evidence>
<gene>
    <name evidence="2" type="ORF">CTEN210_00451</name>
</gene>
<keyword evidence="3" id="KW-1185">Reference proteome</keyword>
<comment type="caution">
    <text evidence="2">The sequence shown here is derived from an EMBL/GenBank/DDBJ whole genome shotgun (WGS) entry which is preliminary data.</text>
</comment>
<keyword evidence="1" id="KW-0472">Membrane</keyword>
<proteinExistence type="predicted"/>
<evidence type="ECO:0000313" key="3">
    <source>
        <dbReference type="Proteomes" id="UP001054902"/>
    </source>
</evidence>
<feature type="transmembrane region" description="Helical" evidence="1">
    <location>
        <begin position="535"/>
        <end position="563"/>
    </location>
</feature>